<evidence type="ECO:0000313" key="3">
    <source>
        <dbReference type="Proteomes" id="UP000319732"/>
    </source>
</evidence>
<comment type="caution">
    <text evidence="2">The sequence shown here is derived from an EMBL/GenBank/DDBJ whole genome shotgun (WGS) entry which is preliminary data.</text>
</comment>
<gene>
    <name evidence="2" type="ORF">FKG94_24335</name>
</gene>
<organism evidence="2 3">
    <name type="scientific">Exilibacterium tricleocarpae</name>
    <dbReference type="NCBI Taxonomy" id="2591008"/>
    <lineage>
        <taxon>Bacteria</taxon>
        <taxon>Pseudomonadati</taxon>
        <taxon>Pseudomonadota</taxon>
        <taxon>Gammaproteobacteria</taxon>
        <taxon>Cellvibrionales</taxon>
        <taxon>Cellvibrionaceae</taxon>
        <taxon>Exilibacterium</taxon>
    </lineage>
</organism>
<keyword evidence="2" id="KW-0540">Nuclease</keyword>
<dbReference type="OrthoDB" id="9802901at2"/>
<dbReference type="GO" id="GO:0004519">
    <property type="term" value="F:endonuclease activity"/>
    <property type="evidence" value="ECO:0007669"/>
    <property type="project" value="UniProtKB-KW"/>
</dbReference>
<dbReference type="SMART" id="SM00507">
    <property type="entry name" value="HNHc"/>
    <property type="match status" value="1"/>
</dbReference>
<dbReference type="PANTHER" id="PTHR33877">
    <property type="entry name" value="SLL1193 PROTEIN"/>
    <property type="match status" value="1"/>
</dbReference>
<dbReference type="Proteomes" id="UP000319732">
    <property type="component" value="Unassembled WGS sequence"/>
</dbReference>
<dbReference type="Gene3D" id="1.10.30.50">
    <property type="match status" value="1"/>
</dbReference>
<dbReference type="AlphaFoldDB" id="A0A545SSX8"/>
<sequence length="195" mass="21979">MISSPDTPTDARILRLNLAGQPIEWLHWKEAVCLHARELVCWSLGGIVRKVYGGRSRLSGLRTAIELPAIIACGGSRMAQVRMVPPLTNAALFARDDYQCLYCGKYFTAAGLSRDHVLPTSRGGKDRWVNVVAACRRCNQHKGNHLLSEIDMELIALPYRPNTAEYLALINNKRIRGDQMEFLRPQFSRHSRHKG</sequence>
<keyword evidence="3" id="KW-1185">Reference proteome</keyword>
<evidence type="ECO:0000259" key="1">
    <source>
        <dbReference type="SMART" id="SM00507"/>
    </source>
</evidence>
<proteinExistence type="predicted"/>
<dbReference type="InterPro" id="IPR029471">
    <property type="entry name" value="HNH_5"/>
</dbReference>
<accession>A0A545SSX8</accession>
<evidence type="ECO:0000313" key="2">
    <source>
        <dbReference type="EMBL" id="TQV68057.1"/>
    </source>
</evidence>
<keyword evidence="2" id="KW-0255">Endonuclease</keyword>
<dbReference type="InterPro" id="IPR052892">
    <property type="entry name" value="NA-targeting_endonuclease"/>
</dbReference>
<keyword evidence="2" id="KW-0378">Hydrolase</keyword>
<dbReference type="RefSeq" id="WP_142929560.1">
    <property type="nucleotide sequence ID" value="NZ_ML660108.1"/>
</dbReference>
<protein>
    <submittedName>
        <fullName evidence="2">HNH endonuclease</fullName>
    </submittedName>
</protein>
<feature type="domain" description="HNH nuclease" evidence="1">
    <location>
        <begin position="87"/>
        <end position="140"/>
    </location>
</feature>
<reference evidence="2 3" key="1">
    <citation type="submission" date="2019-06" db="EMBL/GenBank/DDBJ databases">
        <title>Whole genome sequence for Cellvibrionaceae sp. R142.</title>
        <authorList>
            <person name="Wang G."/>
        </authorList>
    </citation>
    <scope>NUCLEOTIDE SEQUENCE [LARGE SCALE GENOMIC DNA]</scope>
    <source>
        <strain evidence="2 3">R142</strain>
    </source>
</reference>
<dbReference type="EMBL" id="VHSG01000031">
    <property type="protein sequence ID" value="TQV68057.1"/>
    <property type="molecule type" value="Genomic_DNA"/>
</dbReference>
<dbReference type="Pfam" id="PF14279">
    <property type="entry name" value="HNH_5"/>
    <property type="match status" value="1"/>
</dbReference>
<dbReference type="InterPro" id="IPR003615">
    <property type="entry name" value="HNH_nuc"/>
</dbReference>
<dbReference type="CDD" id="cd00085">
    <property type="entry name" value="HNHc"/>
    <property type="match status" value="1"/>
</dbReference>
<name>A0A545SSX8_9GAMM</name>
<dbReference type="PANTHER" id="PTHR33877:SF2">
    <property type="entry name" value="OS07G0170200 PROTEIN"/>
    <property type="match status" value="1"/>
</dbReference>